<dbReference type="InterPro" id="IPR029044">
    <property type="entry name" value="Nucleotide-diphossugar_trans"/>
</dbReference>
<dbReference type="PANTHER" id="PTHR43179">
    <property type="entry name" value="RHAMNOSYLTRANSFERASE WBBL"/>
    <property type="match status" value="1"/>
</dbReference>
<dbReference type="EMBL" id="PFMD01000021">
    <property type="protein sequence ID" value="PIY97020.1"/>
    <property type="molecule type" value="Genomic_DNA"/>
</dbReference>
<evidence type="ECO:0000313" key="4">
    <source>
        <dbReference type="Proteomes" id="UP000230779"/>
    </source>
</evidence>
<keyword evidence="1" id="KW-0472">Membrane</keyword>
<keyword evidence="1" id="KW-1133">Transmembrane helix</keyword>
<dbReference type="InterPro" id="IPR001173">
    <property type="entry name" value="Glyco_trans_2-like"/>
</dbReference>
<feature type="transmembrane region" description="Helical" evidence="1">
    <location>
        <begin position="260"/>
        <end position="282"/>
    </location>
</feature>
<reference evidence="3 4" key="1">
    <citation type="submission" date="2017-09" db="EMBL/GenBank/DDBJ databases">
        <title>Depth-based differentiation of microbial function through sediment-hosted aquifers and enrichment of novel symbionts in the deep terrestrial subsurface.</title>
        <authorList>
            <person name="Probst A.J."/>
            <person name="Ladd B."/>
            <person name="Jarett J.K."/>
            <person name="Geller-Mcgrath D.E."/>
            <person name="Sieber C.M."/>
            <person name="Emerson J.B."/>
            <person name="Anantharaman K."/>
            <person name="Thomas B.C."/>
            <person name="Malmstrom R."/>
            <person name="Stieglmeier M."/>
            <person name="Klingl A."/>
            <person name="Woyke T."/>
            <person name="Ryan C.M."/>
            <person name="Banfield J.F."/>
        </authorList>
    </citation>
    <scope>NUCLEOTIDE SEQUENCE [LARGE SCALE GENOMIC DNA]</scope>
    <source>
        <strain evidence="3">CG_4_10_14_0_8_um_filter_42_10</strain>
    </source>
</reference>
<gene>
    <name evidence="3" type="ORF">COY66_01645</name>
</gene>
<evidence type="ECO:0000259" key="2">
    <source>
        <dbReference type="Pfam" id="PF00535"/>
    </source>
</evidence>
<organism evidence="3 4">
    <name type="scientific">Candidatus Kerfeldbacteria bacterium CG_4_10_14_0_8_um_filter_42_10</name>
    <dbReference type="NCBI Taxonomy" id="2014248"/>
    <lineage>
        <taxon>Bacteria</taxon>
        <taxon>Candidatus Kerfeldiibacteriota</taxon>
    </lineage>
</organism>
<feature type="domain" description="Glycosyltransferase 2-like" evidence="2">
    <location>
        <begin position="4"/>
        <end position="126"/>
    </location>
</feature>
<dbReference type="SUPFAM" id="SSF53448">
    <property type="entry name" value="Nucleotide-diphospho-sugar transferases"/>
    <property type="match status" value="1"/>
</dbReference>
<dbReference type="PANTHER" id="PTHR43179:SF7">
    <property type="entry name" value="RHAMNOSYLTRANSFERASE WBBL"/>
    <property type="match status" value="1"/>
</dbReference>
<dbReference type="AlphaFoldDB" id="A0A2M7RJV3"/>
<dbReference type="Proteomes" id="UP000230779">
    <property type="component" value="Unassembled WGS sequence"/>
</dbReference>
<proteinExistence type="predicted"/>
<comment type="caution">
    <text evidence="3">The sequence shown here is derived from an EMBL/GenBank/DDBJ whole genome shotgun (WGS) entry which is preliminary data.</text>
</comment>
<dbReference type="CDD" id="cd04186">
    <property type="entry name" value="GT_2_like_c"/>
    <property type="match status" value="1"/>
</dbReference>
<protein>
    <recommendedName>
        <fullName evidence="2">Glycosyltransferase 2-like domain-containing protein</fullName>
    </recommendedName>
</protein>
<sequence>MFLSIIIVNYNTKNLLKNCLGSIRKNGENGNIEIIVIDNGSQDGSVEMIETDFRNIKLIANNSNAGFGQANNQGAKIAQGEYLLFLNSDTEMTDGFLDKLRNDVNDLKNRGAIGFKIANRDGSWQKFCGNFPSFLNLLAESFYLDRIFKGSSKLFYRVLKNDFYQQQQKSDWLSGSCLLINKNLFAKIDGFDEKYFLYVEDVDLCYKVKQAGYDNFYLPLKAVTHFNRSSSPNKTPAIVFSHQNLIYFFRKYYSNTQAPLLKLLFIIKSILYSIIGAVFGILSPRLFTQAKSYFILLTTLISQKKFTQYENSFKK</sequence>
<name>A0A2M7RJV3_9BACT</name>
<keyword evidence="1" id="KW-0812">Transmembrane</keyword>
<dbReference type="Pfam" id="PF00535">
    <property type="entry name" value="Glycos_transf_2"/>
    <property type="match status" value="1"/>
</dbReference>
<dbReference type="Gene3D" id="3.90.550.10">
    <property type="entry name" value="Spore Coat Polysaccharide Biosynthesis Protein SpsA, Chain A"/>
    <property type="match status" value="1"/>
</dbReference>
<evidence type="ECO:0000256" key="1">
    <source>
        <dbReference type="SAM" id="Phobius"/>
    </source>
</evidence>
<accession>A0A2M7RJV3</accession>
<evidence type="ECO:0000313" key="3">
    <source>
        <dbReference type="EMBL" id="PIY97020.1"/>
    </source>
</evidence>